<reference evidence="1" key="1">
    <citation type="journal article" date="2015" name="Nature">
        <title>Complex archaea that bridge the gap between prokaryotes and eukaryotes.</title>
        <authorList>
            <person name="Spang A."/>
            <person name="Saw J.H."/>
            <person name="Jorgensen S.L."/>
            <person name="Zaremba-Niedzwiedzka K."/>
            <person name="Martijn J."/>
            <person name="Lind A.E."/>
            <person name="van Eijk R."/>
            <person name="Schleper C."/>
            <person name="Guy L."/>
            <person name="Ettema T.J."/>
        </authorList>
    </citation>
    <scope>NUCLEOTIDE SEQUENCE</scope>
</reference>
<protein>
    <submittedName>
        <fullName evidence="1">Uncharacterized protein</fullName>
    </submittedName>
</protein>
<proteinExistence type="predicted"/>
<organism evidence="1">
    <name type="scientific">marine sediment metagenome</name>
    <dbReference type="NCBI Taxonomy" id="412755"/>
    <lineage>
        <taxon>unclassified sequences</taxon>
        <taxon>metagenomes</taxon>
        <taxon>ecological metagenomes</taxon>
    </lineage>
</organism>
<comment type="caution">
    <text evidence="1">The sequence shown here is derived from an EMBL/GenBank/DDBJ whole genome shotgun (WGS) entry which is preliminary data.</text>
</comment>
<accession>A0A0F8VRX3</accession>
<name>A0A0F8VRX3_9ZZZZ</name>
<evidence type="ECO:0000313" key="1">
    <source>
        <dbReference type="EMBL" id="KKK47062.1"/>
    </source>
</evidence>
<gene>
    <name evidence="1" type="ORF">LCGC14_3159010</name>
</gene>
<dbReference type="EMBL" id="LAZR01069768">
    <property type="protein sequence ID" value="KKK47062.1"/>
    <property type="molecule type" value="Genomic_DNA"/>
</dbReference>
<sequence length="79" mass="9012">MTTKHTATPWSKEVWKPGTTQFQYFVRYADGRVAEVYASEDLDRIVSCVNACEGLTEEQIKEAIKLWKIGQGGDIWKDS</sequence>
<dbReference type="AlphaFoldDB" id="A0A0F8VRX3"/>